<dbReference type="InterPro" id="IPR003959">
    <property type="entry name" value="ATPase_AAA_core"/>
</dbReference>
<dbReference type="Gene3D" id="3.40.50.300">
    <property type="entry name" value="P-loop containing nucleotide triphosphate hydrolases"/>
    <property type="match status" value="1"/>
</dbReference>
<accession>A0A9J6FZF9</accession>
<dbReference type="OMA" id="KRYNGST"/>
<dbReference type="AlphaFoldDB" id="A0A9J6FZF9"/>
<dbReference type="EMBL" id="JABSTR010000005">
    <property type="protein sequence ID" value="KAH9371558.1"/>
    <property type="molecule type" value="Genomic_DNA"/>
</dbReference>
<dbReference type="OrthoDB" id="6513039at2759"/>
<gene>
    <name evidence="2" type="ORF">HPB48_012023</name>
</gene>
<comment type="caution">
    <text evidence="2">The sequence shown here is derived from an EMBL/GenBank/DDBJ whole genome shotgun (WGS) entry which is preliminary data.</text>
</comment>
<dbReference type="PANTHER" id="PTHR43582">
    <property type="entry name" value="LINEARMYCIN RESISTANCE ATP-BINDING PROTEIN LNRL"/>
    <property type="match status" value="1"/>
</dbReference>
<dbReference type="SUPFAM" id="SSF52540">
    <property type="entry name" value="P-loop containing nucleoside triphosphate hydrolases"/>
    <property type="match status" value="1"/>
</dbReference>
<dbReference type="VEuPathDB" id="VectorBase:HLOH_064373"/>
<keyword evidence="3" id="KW-1185">Reference proteome</keyword>
<name>A0A9J6FZF9_HAELO</name>
<proteinExistence type="predicted"/>
<dbReference type="InterPro" id="IPR027417">
    <property type="entry name" value="P-loop_NTPase"/>
</dbReference>
<dbReference type="Proteomes" id="UP000821853">
    <property type="component" value="Chromosome 3"/>
</dbReference>
<evidence type="ECO:0000259" key="1">
    <source>
        <dbReference type="Pfam" id="PF13304"/>
    </source>
</evidence>
<reference evidence="2 3" key="1">
    <citation type="journal article" date="2020" name="Cell">
        <title>Large-Scale Comparative Analyses of Tick Genomes Elucidate Their Genetic Diversity and Vector Capacities.</title>
        <authorList>
            <consortium name="Tick Genome and Microbiome Consortium (TIGMIC)"/>
            <person name="Jia N."/>
            <person name="Wang J."/>
            <person name="Shi W."/>
            <person name="Du L."/>
            <person name="Sun Y."/>
            <person name="Zhan W."/>
            <person name="Jiang J.F."/>
            <person name="Wang Q."/>
            <person name="Zhang B."/>
            <person name="Ji P."/>
            <person name="Bell-Sakyi L."/>
            <person name="Cui X.M."/>
            <person name="Yuan T.T."/>
            <person name="Jiang B.G."/>
            <person name="Yang W.F."/>
            <person name="Lam T.T."/>
            <person name="Chang Q.C."/>
            <person name="Ding S.J."/>
            <person name="Wang X.J."/>
            <person name="Zhu J.G."/>
            <person name="Ruan X.D."/>
            <person name="Zhao L."/>
            <person name="Wei J.T."/>
            <person name="Ye R.Z."/>
            <person name="Que T.C."/>
            <person name="Du C.H."/>
            <person name="Zhou Y.H."/>
            <person name="Cheng J.X."/>
            <person name="Dai P.F."/>
            <person name="Guo W.B."/>
            <person name="Han X.H."/>
            <person name="Huang E.J."/>
            <person name="Li L.F."/>
            <person name="Wei W."/>
            <person name="Gao Y.C."/>
            <person name="Liu J.Z."/>
            <person name="Shao H.Z."/>
            <person name="Wang X."/>
            <person name="Wang C.C."/>
            <person name="Yang T.C."/>
            <person name="Huo Q.B."/>
            <person name="Li W."/>
            <person name="Chen H.Y."/>
            <person name="Chen S.E."/>
            <person name="Zhou L.G."/>
            <person name="Ni X.B."/>
            <person name="Tian J.H."/>
            <person name="Sheng Y."/>
            <person name="Liu T."/>
            <person name="Pan Y.S."/>
            <person name="Xia L.Y."/>
            <person name="Li J."/>
            <person name="Zhao F."/>
            <person name="Cao W.C."/>
        </authorList>
    </citation>
    <scope>NUCLEOTIDE SEQUENCE [LARGE SCALE GENOMIC DNA]</scope>
    <source>
        <strain evidence="2">HaeL-2018</strain>
    </source>
</reference>
<feature type="domain" description="ATPase AAA-type core" evidence="1">
    <location>
        <begin position="57"/>
        <end position="118"/>
    </location>
</feature>
<dbReference type="Pfam" id="PF13304">
    <property type="entry name" value="AAA_21"/>
    <property type="match status" value="1"/>
</dbReference>
<evidence type="ECO:0000313" key="2">
    <source>
        <dbReference type="EMBL" id="KAH9371558.1"/>
    </source>
</evidence>
<sequence length="151" mass="16786">MKVWSGVAPKRYNGSTSIFSYSHSLQLQRAPSAKLNETVAETLKVVNMTDKWSCFPSQLSGGMKRRLSLSIALVAKPKILILDEPTTGLDPETRRSIWELVSKLRETTTILLSTHDMEEAEVLANRIVFLNLGKVVCEGSPTFLKKACGEF</sequence>
<evidence type="ECO:0000313" key="3">
    <source>
        <dbReference type="Proteomes" id="UP000821853"/>
    </source>
</evidence>
<dbReference type="GO" id="GO:0005524">
    <property type="term" value="F:ATP binding"/>
    <property type="evidence" value="ECO:0007669"/>
    <property type="project" value="InterPro"/>
</dbReference>
<protein>
    <recommendedName>
        <fullName evidence="1">ATPase AAA-type core domain-containing protein</fullName>
    </recommendedName>
</protein>
<dbReference type="PANTHER" id="PTHR43582:SF2">
    <property type="entry name" value="LINEARMYCIN RESISTANCE ATP-BINDING PROTEIN LNRL"/>
    <property type="match status" value="1"/>
</dbReference>
<organism evidence="2 3">
    <name type="scientific">Haemaphysalis longicornis</name>
    <name type="common">Bush tick</name>
    <dbReference type="NCBI Taxonomy" id="44386"/>
    <lineage>
        <taxon>Eukaryota</taxon>
        <taxon>Metazoa</taxon>
        <taxon>Ecdysozoa</taxon>
        <taxon>Arthropoda</taxon>
        <taxon>Chelicerata</taxon>
        <taxon>Arachnida</taxon>
        <taxon>Acari</taxon>
        <taxon>Parasitiformes</taxon>
        <taxon>Ixodida</taxon>
        <taxon>Ixodoidea</taxon>
        <taxon>Ixodidae</taxon>
        <taxon>Haemaphysalinae</taxon>
        <taxon>Haemaphysalis</taxon>
    </lineage>
</organism>
<dbReference type="GO" id="GO:0016887">
    <property type="term" value="F:ATP hydrolysis activity"/>
    <property type="evidence" value="ECO:0007669"/>
    <property type="project" value="InterPro"/>
</dbReference>